<comment type="catalytic activity">
    <reaction evidence="1">
        <text>beta-D-ribopyranose = beta-D-ribofuranose</text>
        <dbReference type="Rhea" id="RHEA:25432"/>
        <dbReference type="ChEBI" id="CHEBI:27476"/>
        <dbReference type="ChEBI" id="CHEBI:47002"/>
        <dbReference type="EC" id="5.4.99.62"/>
    </reaction>
</comment>
<proteinExistence type="predicted"/>
<dbReference type="PANTHER" id="PTHR31690">
    <property type="entry name" value="FUCOSE MUTAROTASE"/>
    <property type="match status" value="1"/>
</dbReference>
<evidence type="ECO:0000256" key="1">
    <source>
        <dbReference type="ARBA" id="ARBA00000223"/>
    </source>
</evidence>
<dbReference type="GO" id="GO:0062193">
    <property type="term" value="F:D-ribose pyranase activity"/>
    <property type="evidence" value="ECO:0007669"/>
    <property type="project" value="UniProtKB-EC"/>
</dbReference>
<keyword evidence="5" id="KW-1185">Reference proteome</keyword>
<dbReference type="GO" id="GO:0036373">
    <property type="term" value="F:L-fucose mutarotase activity"/>
    <property type="evidence" value="ECO:0007669"/>
    <property type="project" value="UniProtKB-EC"/>
</dbReference>
<dbReference type="GO" id="GO:0006004">
    <property type="term" value="P:fucose metabolic process"/>
    <property type="evidence" value="ECO:0007669"/>
    <property type="project" value="TreeGrafter"/>
</dbReference>
<evidence type="ECO:0000256" key="3">
    <source>
        <dbReference type="ARBA" id="ARBA00036324"/>
    </source>
</evidence>
<evidence type="ECO:0000313" key="4">
    <source>
        <dbReference type="EMBL" id="MST49288.1"/>
    </source>
</evidence>
<dbReference type="InterPro" id="IPR050443">
    <property type="entry name" value="RbsD/FucU_mutarotase"/>
</dbReference>
<reference evidence="4 5" key="1">
    <citation type="submission" date="2019-08" db="EMBL/GenBank/DDBJ databases">
        <title>In-depth cultivation of the pig gut microbiome towards novel bacterial diversity and tailored functional studies.</title>
        <authorList>
            <person name="Wylensek D."/>
            <person name="Hitch T.C.A."/>
            <person name="Clavel T."/>
        </authorList>
    </citation>
    <scope>NUCLEOTIDE SEQUENCE [LARGE SCALE GENOMIC DNA]</scope>
    <source>
        <strain evidence="4 5">RF-GAM-744-WT-7</strain>
    </source>
</reference>
<dbReference type="Pfam" id="PF05025">
    <property type="entry name" value="RbsD_FucU"/>
    <property type="match status" value="1"/>
</dbReference>
<protein>
    <submittedName>
        <fullName evidence="4">Fucose isomerase</fullName>
    </submittedName>
</protein>
<evidence type="ECO:0000313" key="5">
    <source>
        <dbReference type="Proteomes" id="UP000442535"/>
    </source>
</evidence>
<keyword evidence="2 4" id="KW-0413">Isomerase</keyword>
<dbReference type="SUPFAM" id="SSF102546">
    <property type="entry name" value="RbsD-like"/>
    <property type="match status" value="1"/>
</dbReference>
<evidence type="ECO:0000256" key="2">
    <source>
        <dbReference type="ARBA" id="ARBA00023235"/>
    </source>
</evidence>
<dbReference type="InterPro" id="IPR007721">
    <property type="entry name" value="RbsD_FucU"/>
</dbReference>
<dbReference type="Gene3D" id="3.40.1650.10">
    <property type="entry name" value="RbsD-like domain"/>
    <property type="match status" value="1"/>
</dbReference>
<dbReference type="EMBL" id="VUMY01000005">
    <property type="protein sequence ID" value="MST49288.1"/>
    <property type="molecule type" value="Genomic_DNA"/>
</dbReference>
<organism evidence="4 5">
    <name type="scientific">Mobiluncus porci</name>
    <dbReference type="NCBI Taxonomy" id="2652278"/>
    <lineage>
        <taxon>Bacteria</taxon>
        <taxon>Bacillati</taxon>
        <taxon>Actinomycetota</taxon>
        <taxon>Actinomycetes</taxon>
        <taxon>Actinomycetales</taxon>
        <taxon>Actinomycetaceae</taxon>
        <taxon>Mobiluncus</taxon>
    </lineage>
</organism>
<dbReference type="AlphaFoldDB" id="A0A7K0K1J2"/>
<comment type="caution">
    <text evidence="4">The sequence shown here is derived from an EMBL/GenBank/DDBJ whole genome shotgun (WGS) entry which is preliminary data.</text>
</comment>
<comment type="catalytic activity">
    <reaction evidence="3">
        <text>alpha-L-fucose = beta-L-fucose</text>
        <dbReference type="Rhea" id="RHEA:25580"/>
        <dbReference type="ChEBI" id="CHEBI:42548"/>
        <dbReference type="ChEBI" id="CHEBI:42589"/>
        <dbReference type="EC" id="5.1.3.29"/>
    </reaction>
</comment>
<dbReference type="RefSeq" id="WP_154543802.1">
    <property type="nucleotide sequence ID" value="NZ_JAQYQY010000003.1"/>
</dbReference>
<dbReference type="GO" id="GO:0042806">
    <property type="term" value="F:fucose binding"/>
    <property type="evidence" value="ECO:0007669"/>
    <property type="project" value="TreeGrafter"/>
</dbReference>
<name>A0A7K0K1J2_9ACTO</name>
<gene>
    <name evidence="4" type="ORF">FYJ63_03390</name>
</gene>
<sequence>MLNKIPAILSPELMKTLMEMGHGDEITFGDANFPVMAHANRVVRADGLLIPDLLKAVMEFLPLDHYNDWQYALCDTVGDDPTPSVWSQYDSIIKAVDPGAVVKYVERFDFYDLARRSHTTVLTGETALYGNIVLRKGVVVI</sequence>
<dbReference type="InterPro" id="IPR023750">
    <property type="entry name" value="RbsD-like_sf"/>
</dbReference>
<dbReference type="PANTHER" id="PTHR31690:SF4">
    <property type="entry name" value="FUCOSE MUTAROTASE"/>
    <property type="match status" value="1"/>
</dbReference>
<accession>A0A7K0K1J2</accession>
<dbReference type="Proteomes" id="UP000442535">
    <property type="component" value="Unassembled WGS sequence"/>
</dbReference>